<dbReference type="GO" id="GO:0060271">
    <property type="term" value="P:cilium assembly"/>
    <property type="evidence" value="ECO:0007669"/>
    <property type="project" value="TreeGrafter"/>
</dbReference>
<dbReference type="GO" id="GO:0035721">
    <property type="term" value="P:intraciliary retrograde transport"/>
    <property type="evidence" value="ECO:0007669"/>
    <property type="project" value="InterPro"/>
</dbReference>
<evidence type="ECO:0000256" key="4">
    <source>
        <dbReference type="ARBA" id="ARBA00022737"/>
    </source>
</evidence>
<dbReference type="InterPro" id="IPR056168">
    <property type="entry name" value="TPR_IF140/IFT172/WDR19"/>
</dbReference>
<dbReference type="PANTHER" id="PTHR14920:SF0">
    <property type="entry name" value="WD REPEAT DOMAIN 19"/>
    <property type="match status" value="1"/>
</dbReference>
<evidence type="ECO:0000256" key="9">
    <source>
        <dbReference type="ARBA" id="ARBA00023273"/>
    </source>
</evidence>
<evidence type="ECO:0000256" key="6">
    <source>
        <dbReference type="ARBA" id="ARBA00022803"/>
    </source>
</evidence>
<dbReference type="InterPro" id="IPR036322">
    <property type="entry name" value="WD40_repeat_dom_sf"/>
</dbReference>
<proteinExistence type="predicted"/>
<dbReference type="SUPFAM" id="SSF50978">
    <property type="entry name" value="WD40 repeat-like"/>
    <property type="match status" value="1"/>
</dbReference>
<dbReference type="Proteomes" id="UP000019118">
    <property type="component" value="Unassembled WGS sequence"/>
</dbReference>
<name>A0AAR5P0L3_DENPD</name>
<evidence type="ECO:0000259" key="11">
    <source>
        <dbReference type="Pfam" id="PF23145"/>
    </source>
</evidence>
<evidence type="ECO:0000256" key="7">
    <source>
        <dbReference type="ARBA" id="ARBA00023069"/>
    </source>
</evidence>
<dbReference type="EnsemblMetazoa" id="XM_019898487.1">
    <property type="protein sequence ID" value="XP_019754046.1"/>
    <property type="gene ID" value="LOC109533226"/>
</dbReference>
<dbReference type="Gene3D" id="2.130.10.10">
    <property type="entry name" value="YVTN repeat-like/Quinoprotein amine dehydrogenase"/>
    <property type="match status" value="2"/>
</dbReference>
<organism evidence="14 15">
    <name type="scientific">Dendroctonus ponderosae</name>
    <name type="common">Mountain pine beetle</name>
    <dbReference type="NCBI Taxonomy" id="77166"/>
    <lineage>
        <taxon>Eukaryota</taxon>
        <taxon>Metazoa</taxon>
        <taxon>Ecdysozoa</taxon>
        <taxon>Arthropoda</taxon>
        <taxon>Hexapoda</taxon>
        <taxon>Insecta</taxon>
        <taxon>Pterygota</taxon>
        <taxon>Neoptera</taxon>
        <taxon>Endopterygota</taxon>
        <taxon>Coleoptera</taxon>
        <taxon>Polyphaga</taxon>
        <taxon>Cucujiformia</taxon>
        <taxon>Curculionidae</taxon>
        <taxon>Scolytinae</taxon>
        <taxon>Dendroctonus</taxon>
    </lineage>
</organism>
<dbReference type="InterPro" id="IPR039468">
    <property type="entry name" value="WDR19_WD40_rpt"/>
</dbReference>
<keyword evidence="5" id="KW-0970">Cilium biogenesis/degradation</keyword>
<evidence type="ECO:0000256" key="3">
    <source>
        <dbReference type="ARBA" id="ARBA00022574"/>
    </source>
</evidence>
<dbReference type="InterPro" id="IPR001680">
    <property type="entry name" value="WD40_rpt"/>
</dbReference>
<comment type="subcellular location">
    <subcellularLocation>
        <location evidence="1">Cytoplasm</location>
        <location evidence="1">Cytoskeleton</location>
        <location evidence="1">Cilium basal body</location>
    </subcellularLocation>
</comment>
<evidence type="ECO:0000313" key="14">
    <source>
        <dbReference type="EnsemblMetazoa" id="XP_019754046.1"/>
    </source>
</evidence>
<keyword evidence="3" id="KW-0853">WD repeat</keyword>
<dbReference type="Pfam" id="PF23145">
    <property type="entry name" value="Zf_2nd_IFT121"/>
    <property type="match status" value="1"/>
</dbReference>
<dbReference type="FunFam" id="2.130.10.10:FF:000242">
    <property type="entry name" value="WD repeat domain 19, isoform CRA_a"/>
    <property type="match status" value="1"/>
</dbReference>
<protein>
    <recommendedName>
        <fullName evidence="16">WD repeat-containing protein 19</fullName>
    </recommendedName>
</protein>
<feature type="domain" description="WDR19 WD40 repeat" evidence="10">
    <location>
        <begin position="359"/>
        <end position="643"/>
    </location>
</feature>
<keyword evidence="4" id="KW-0677">Repeat</keyword>
<reference evidence="14" key="2">
    <citation type="submission" date="2024-08" db="UniProtKB">
        <authorList>
            <consortium name="EnsemblMetazoa"/>
        </authorList>
    </citation>
    <scope>IDENTIFICATION</scope>
</reference>
<keyword evidence="6" id="KW-0802">TPR repeat</keyword>
<sequence length="1364" mass="154478">MGSEKLLFRLEQPHGNGDIFISWQKGSGMYMATTGVDCMVNIFDRYGEIIERIRLPNLCTSFSWDCDGDLLGVVSQSQLMIWDANATKKNIIDVGLKDYMSCLVWAKTGPVLAVGTMKGNVSIYNHDTSKKIPIIGKHTKKITCGAWNRDNLLAIGSEDKTISVSNIEGDTLKIINLRAEPSDLQFSEIKLDERVGGENTISAVVGRRTLYLYKLLDPDNPFELAFQQHYGSIVTYKWYGDGYMLIGFSAGFFISISTHIKEVGQELFQIRNHKNILTDISICETVGKAASCGDNNVKIHDLSNLQETSSVLILPQESGLERISWSSDGQLLAVITRGGSVNVYISHMQLLSSVCPPRVAILSSLTEVSLYSYSSDNKQKLKPVFVNLPIEPSFIGVGQFHMAAGMNNRIWFYDLTKSQPGSEDMPLSLSDRQYLGAVTSVKLNPEYASVLFEGKIQLHMIEQPDLCHEDRESMMFPEALNQNLVITCHDLTTDFLVYGTDMGHIIYFHIEEWSKAIEYKHNIGISNIYVDPAGTRLVLIDGKGLGYVYNGVTNELIPIPNIPSKVNGVTWDSNICDRNIFIIYDDNDIYTYLYIKLHIDGTRVKKIGETVLVSKQIPLIMYQGEVMCATSNAQLSQLNLTTHDSSQVGMILERDKNVTESNFFKQLALHRFQSAFKTCQHLNLKDLLLLLGEECLRCLDFDTAIQIYSRIDDVSMVLCLQSVLDIEDWKLLFGYTAMFLNEYEKAQAWFLKSNQPLLALEMRRDLLQWEEALRLAKKMAPEQVCMISREYAQQLEFLGSYSESLVHYEKALQENLSAEHTFTCKAGIARTTLHCGNYRHGISIAMELDHKQLLRECAEILDKKKQVAEAAMLYEKCDQFDKAASNHILLKNWKTVGELLPNVTSNRIYLQYAKAKEAEGQFENAVKAYEKARDYDSMIRLHLNHLNNPEVAVEIVQETKSVEGAKLVAMFFQKLNDMSSAIKFLVLSKCIDDAFELAKKNGKLELYGEVLLNSFTEDEMKPKDFANIAQYFENERDSFLSGKYWFHAKEYQKAMKHLLTAAKSNSKEKEAITVAIDVVASSKDQSLAQILIEFLIGDSDGFPKDPKYLFRLYMARKQYKEVSKSALIIANEEQINGFYRNAHDVLFAMYQELKQNSITIPLEMYTNLLLLYSYILVRLHVKSGDHMKGARLLIKVANNISKFPSHIVPILTSTVIECHRAGLRHAAYKFATDLMNPEYRKQVDKKYAKKIEAVVRKPPKTGKDGEEAGDPLESTSPCPYCEKMLPESEINCNNCKNNLPFCIATGRHITTSGLTCCPNCEFPAFWNDFLEVLKSQASCPMCSEPVDENRLVQLQDIKEYLNIE</sequence>
<evidence type="ECO:0000259" key="12">
    <source>
        <dbReference type="Pfam" id="PF23389"/>
    </source>
</evidence>
<evidence type="ECO:0000256" key="5">
    <source>
        <dbReference type="ARBA" id="ARBA00022794"/>
    </source>
</evidence>
<reference evidence="15" key="1">
    <citation type="journal article" date="2013" name="Genome Biol.">
        <title>Draft genome of the mountain pine beetle, Dendroctonus ponderosae Hopkins, a major forest pest.</title>
        <authorList>
            <person name="Keeling C.I."/>
            <person name="Yuen M.M."/>
            <person name="Liao N.Y."/>
            <person name="Docking T.R."/>
            <person name="Chan S.K."/>
            <person name="Taylor G.A."/>
            <person name="Palmquist D.L."/>
            <person name="Jackman S.D."/>
            <person name="Nguyen A."/>
            <person name="Li M."/>
            <person name="Henderson H."/>
            <person name="Janes J.K."/>
            <person name="Zhao Y."/>
            <person name="Pandoh P."/>
            <person name="Moore R."/>
            <person name="Sperling F.A."/>
            <person name="Huber D.P."/>
            <person name="Birol I."/>
            <person name="Jones S.J."/>
            <person name="Bohlmann J."/>
        </authorList>
    </citation>
    <scope>NUCLEOTIDE SEQUENCE</scope>
</reference>
<feature type="domain" description="WDR19 first beta-propeller" evidence="12">
    <location>
        <begin position="20"/>
        <end position="339"/>
    </location>
</feature>
<keyword evidence="2" id="KW-0963">Cytoplasm</keyword>
<dbReference type="SMART" id="SM00320">
    <property type="entry name" value="WD40"/>
    <property type="match status" value="6"/>
</dbReference>
<dbReference type="Pfam" id="PF23389">
    <property type="entry name" value="Beta-prop_WDR19_1st"/>
    <property type="match status" value="1"/>
</dbReference>
<evidence type="ECO:0000259" key="10">
    <source>
        <dbReference type="Pfam" id="PF15911"/>
    </source>
</evidence>
<accession>A0AAR5P0L3</accession>
<evidence type="ECO:0000256" key="1">
    <source>
        <dbReference type="ARBA" id="ARBA00004120"/>
    </source>
</evidence>
<dbReference type="SUPFAM" id="SSF69322">
    <property type="entry name" value="Tricorn protease domain 2"/>
    <property type="match status" value="1"/>
</dbReference>
<keyword evidence="8" id="KW-0206">Cytoskeleton</keyword>
<dbReference type="Pfam" id="PF24762">
    <property type="entry name" value="TPR_IF140-IFT172"/>
    <property type="match status" value="1"/>
</dbReference>
<evidence type="ECO:0000256" key="2">
    <source>
        <dbReference type="ARBA" id="ARBA00022490"/>
    </source>
</evidence>
<evidence type="ECO:0000259" key="13">
    <source>
        <dbReference type="Pfam" id="PF24762"/>
    </source>
</evidence>
<evidence type="ECO:0008006" key="16">
    <source>
        <dbReference type="Google" id="ProtNLM"/>
    </source>
</evidence>
<dbReference type="GO" id="GO:0030991">
    <property type="term" value="C:intraciliary transport particle A"/>
    <property type="evidence" value="ECO:0007669"/>
    <property type="project" value="TreeGrafter"/>
</dbReference>
<dbReference type="PANTHER" id="PTHR14920">
    <property type="entry name" value="OSMOTIC AVOIDANCE ABNORMAL PROTEIN 1/WD REPEAT MEMBRANE PROTEIN"/>
    <property type="match status" value="1"/>
</dbReference>
<dbReference type="InterPro" id="IPR015943">
    <property type="entry name" value="WD40/YVTN_repeat-like_dom_sf"/>
</dbReference>
<dbReference type="Pfam" id="PF15911">
    <property type="entry name" value="Beta-prop_WDR19_2nd"/>
    <property type="match status" value="1"/>
</dbReference>
<keyword evidence="9" id="KW-0966">Cell projection</keyword>
<evidence type="ECO:0000313" key="15">
    <source>
        <dbReference type="Proteomes" id="UP000019118"/>
    </source>
</evidence>
<dbReference type="GO" id="GO:0005929">
    <property type="term" value="C:cilium"/>
    <property type="evidence" value="ECO:0007669"/>
    <property type="project" value="TreeGrafter"/>
</dbReference>
<dbReference type="InterPro" id="IPR056170">
    <property type="entry name" value="Znf_IFT121-like"/>
</dbReference>
<keyword evidence="15" id="KW-1185">Reference proteome</keyword>
<dbReference type="InterPro" id="IPR040379">
    <property type="entry name" value="WDR19/dyf-2"/>
</dbReference>
<dbReference type="InterPro" id="IPR057855">
    <property type="entry name" value="Beta-prop_WDR19_1st"/>
</dbReference>
<dbReference type="Gene3D" id="1.25.40.470">
    <property type="match status" value="2"/>
</dbReference>
<evidence type="ECO:0000256" key="8">
    <source>
        <dbReference type="ARBA" id="ARBA00023212"/>
    </source>
</evidence>
<keyword evidence="7" id="KW-0969">Cilium</keyword>
<feature type="domain" description="IFT121-like zinc finger" evidence="11">
    <location>
        <begin position="1300"/>
        <end position="1346"/>
    </location>
</feature>
<feature type="domain" description="IF140/IFT172/WDR19 TPR" evidence="13">
    <location>
        <begin position="851"/>
        <end position="1041"/>
    </location>
</feature>